<feature type="transmembrane region" description="Helical" evidence="1">
    <location>
        <begin position="73"/>
        <end position="95"/>
    </location>
</feature>
<evidence type="ECO:0000313" key="2">
    <source>
        <dbReference type="EMBL" id="CAQ35244.1"/>
    </source>
</evidence>
<keyword evidence="1" id="KW-1133">Transmembrane helix</keyword>
<keyword evidence="1" id="KW-0472">Membrane</keyword>
<dbReference type="EMBL" id="AM980832">
    <property type="protein sequence ID" value="CAQ35244.1"/>
    <property type="molecule type" value="Genomic_DNA"/>
</dbReference>
<name>B2G3K2_9BACL</name>
<accession>B2G3K2</accession>
<proteinExistence type="predicted"/>
<feature type="transmembrane region" description="Helical" evidence="1">
    <location>
        <begin position="39"/>
        <end position="58"/>
    </location>
</feature>
<dbReference type="AlphaFoldDB" id="B2G3K2"/>
<keyword evidence="2" id="KW-0614">Plasmid</keyword>
<geneLocation type="plasmid" evidence="2">
    <name>pEspB</name>
</geneLocation>
<protein>
    <submittedName>
        <fullName evidence="2">Uncharacterized protein</fullName>
    </submittedName>
</protein>
<evidence type="ECO:0000256" key="1">
    <source>
        <dbReference type="SAM" id="Phobius"/>
    </source>
</evidence>
<keyword evidence="1" id="KW-0812">Transmembrane</keyword>
<sequence>MNPQKDAKNDVKLQAGLSNTTGVFNSKKYYTKSRDVSRLRVISFVMILPIAFLLFQIWERYLNSDDTQIQNIGLYSLAIAVFSLLSSCIFFFSSFTSSYTEHQKEEYDFYYDYYLKNQKQNVTIFYKLNSDKTDDATPSTLPTEQNKPPLKNH</sequence>
<reference evidence="2" key="1">
    <citation type="journal article" date="2009" name="Plasmid">
        <title>Bioinformatic and partial functional analysis of pEspA and pEspB, two plasmids from Exiguobacterium arabatum sp. nov. RFL1109.</title>
        <authorList>
            <person name="Jakubauskas A."/>
            <person name="Kriukiene E."/>
            <person name="Trinkunaite L."/>
            <person name="Sapranauskas R."/>
            <person name="Jurenaite-Urbanaviciene S."/>
            <person name="Lubys A."/>
        </authorList>
    </citation>
    <scope>NUCLEOTIDE SEQUENCE [LARGE SCALE GENOMIC DNA]</scope>
    <source>
        <strain evidence="2">RFL1109</strain>
        <plasmid evidence="2">pEspB</plasmid>
    </source>
</reference>
<organism evidence="2">
    <name type="scientific">Exiguobacterium arabatum</name>
    <dbReference type="NCBI Taxonomy" id="518693"/>
    <lineage>
        <taxon>Bacteria</taxon>
        <taxon>Bacillati</taxon>
        <taxon>Bacillota</taxon>
        <taxon>Bacilli</taxon>
        <taxon>Bacillales</taxon>
        <taxon>Bacillales Family XII. Incertae Sedis</taxon>
        <taxon>Exiguobacterium</taxon>
    </lineage>
</organism>